<evidence type="ECO:0000313" key="1">
    <source>
        <dbReference type="EMBL" id="MBD9363778.1"/>
    </source>
</evidence>
<reference evidence="1 2" key="1">
    <citation type="submission" date="2020-09" db="EMBL/GenBank/DDBJ databases">
        <title>Methylomonas albis sp. nov. and Methylomonas fluvii sp. nov.: Two cold-adapted methanotrophs from the River Elbe and an amended description of Methylovulum psychrotolerans strain Eb1.</title>
        <authorList>
            <person name="Bussmann I.K."/>
            <person name="Klings K.-W."/>
            <person name="Warnstedt J."/>
            <person name="Hoppert M."/>
            <person name="Saborowski A."/>
            <person name="Horn F."/>
            <person name="Liebner S."/>
        </authorList>
    </citation>
    <scope>NUCLEOTIDE SEQUENCE [LARGE SCALE GENOMIC DNA]</scope>
    <source>
        <strain evidence="1 2">EbB</strain>
    </source>
</reference>
<dbReference type="EMBL" id="JACXST010000004">
    <property type="protein sequence ID" value="MBD9363778.1"/>
    <property type="molecule type" value="Genomic_DNA"/>
</dbReference>
<name>A0ABR9DKZ2_9GAMM</name>
<sequence length="98" mass="11020">MTETLFSNLFYLVHKNGDKLYPVKMKNRETGKICFRVSPGGTGGNKKEMGLEIESEHEMKKYVLQKGYAVRAATLNGSRKGLYKIGQRCIVSVVNDSM</sequence>
<gene>
    <name evidence="1" type="ORF">EBB_25450</name>
</gene>
<comment type="caution">
    <text evidence="1">The sequence shown here is derived from an EMBL/GenBank/DDBJ whole genome shotgun (WGS) entry which is preliminary data.</text>
</comment>
<protein>
    <submittedName>
        <fullName evidence="1">Transposase</fullName>
    </submittedName>
</protein>
<evidence type="ECO:0000313" key="2">
    <source>
        <dbReference type="Proteomes" id="UP000641152"/>
    </source>
</evidence>
<dbReference type="RefSeq" id="WP_192396492.1">
    <property type="nucleotide sequence ID" value="NZ_CAJHIU010000004.1"/>
</dbReference>
<accession>A0ABR9DKZ2</accession>
<organism evidence="1 2">
    <name type="scientific">Methylomonas fluvii</name>
    <dbReference type="NCBI Taxonomy" id="1854564"/>
    <lineage>
        <taxon>Bacteria</taxon>
        <taxon>Pseudomonadati</taxon>
        <taxon>Pseudomonadota</taxon>
        <taxon>Gammaproteobacteria</taxon>
        <taxon>Methylococcales</taxon>
        <taxon>Methylococcaceae</taxon>
        <taxon>Methylomonas</taxon>
    </lineage>
</organism>
<proteinExistence type="predicted"/>
<keyword evidence="2" id="KW-1185">Reference proteome</keyword>
<dbReference type="Proteomes" id="UP000641152">
    <property type="component" value="Unassembled WGS sequence"/>
</dbReference>